<dbReference type="EMBL" id="KZ819606">
    <property type="protein sequence ID" value="PWN31888.1"/>
    <property type="molecule type" value="Genomic_DNA"/>
</dbReference>
<sequence>MIQMTSQQVSLLKGWLSKLDLDPSLLGALSPRCALQPMEKDWHTYEFNTFVLGSAIFYHSCDGSSKRIFKEYRQDFGNWSYDNFNKTSKVFLEALKNTLRYRGVNLVELGSVRFNLGYNSKREAAPDWDKEDLKRSFKDLSLAFQQEVIADKLLPEDILAALVTKYSQLIVKEADASAEEHIQDEVKSETKLETLPLSNATVRSTMDVTRLDKTIELDRTKADCLISFAQVWRSENDYTGDLFDNLDYKIIEFKWCMNILQIKSENWPCCFKFILRKQADCFARDSFKDEWAFDQMVEALKDQFETAERKQLHRFIWANITFKSVVSENPTKSKSDNLQLLITKLRKCQYALGGQYAADIHIVDCLLRACRDEPDLAMVYGSMPKSFEAVCAVFHKALEGNSRFQSTTSILTEEYSSSD</sequence>
<dbReference type="InParanoid" id="A0A316V4F2"/>
<dbReference type="Proteomes" id="UP000245771">
    <property type="component" value="Unassembled WGS sequence"/>
</dbReference>
<name>A0A316V4F2_9BASI</name>
<organism evidence="1 2">
    <name type="scientific">Meira miltonrushii</name>
    <dbReference type="NCBI Taxonomy" id="1280837"/>
    <lineage>
        <taxon>Eukaryota</taxon>
        <taxon>Fungi</taxon>
        <taxon>Dikarya</taxon>
        <taxon>Basidiomycota</taxon>
        <taxon>Ustilaginomycotina</taxon>
        <taxon>Exobasidiomycetes</taxon>
        <taxon>Exobasidiales</taxon>
        <taxon>Brachybasidiaceae</taxon>
        <taxon>Meira</taxon>
    </lineage>
</organism>
<dbReference type="RefSeq" id="XP_025352190.1">
    <property type="nucleotide sequence ID" value="XM_025500556.1"/>
</dbReference>
<gene>
    <name evidence="1" type="ORF">FA14DRAFT_174772</name>
</gene>
<evidence type="ECO:0000313" key="1">
    <source>
        <dbReference type="EMBL" id="PWN31888.1"/>
    </source>
</evidence>
<accession>A0A316V4F2</accession>
<proteinExistence type="predicted"/>
<dbReference type="OrthoDB" id="3599542at2759"/>
<dbReference type="GeneID" id="37022337"/>
<evidence type="ECO:0000313" key="2">
    <source>
        <dbReference type="Proteomes" id="UP000245771"/>
    </source>
</evidence>
<reference evidence="1 2" key="1">
    <citation type="journal article" date="2018" name="Mol. Biol. Evol.">
        <title>Broad Genomic Sampling Reveals a Smut Pathogenic Ancestry of the Fungal Clade Ustilaginomycotina.</title>
        <authorList>
            <person name="Kijpornyongpan T."/>
            <person name="Mondo S.J."/>
            <person name="Barry K."/>
            <person name="Sandor L."/>
            <person name="Lee J."/>
            <person name="Lipzen A."/>
            <person name="Pangilinan J."/>
            <person name="LaButti K."/>
            <person name="Hainaut M."/>
            <person name="Henrissat B."/>
            <person name="Grigoriev I.V."/>
            <person name="Spatafora J.W."/>
            <person name="Aime M.C."/>
        </authorList>
    </citation>
    <scope>NUCLEOTIDE SEQUENCE [LARGE SCALE GENOMIC DNA]</scope>
    <source>
        <strain evidence="1 2">MCA 3882</strain>
    </source>
</reference>
<protein>
    <submittedName>
        <fullName evidence="1">Uncharacterized protein</fullName>
    </submittedName>
</protein>
<dbReference type="AlphaFoldDB" id="A0A316V4F2"/>
<keyword evidence="2" id="KW-1185">Reference proteome</keyword>